<organism evidence="2 3">
    <name type="scientific">Symbiochloris irregularis</name>
    <dbReference type="NCBI Taxonomy" id="706552"/>
    <lineage>
        <taxon>Eukaryota</taxon>
        <taxon>Viridiplantae</taxon>
        <taxon>Chlorophyta</taxon>
        <taxon>core chlorophytes</taxon>
        <taxon>Trebouxiophyceae</taxon>
        <taxon>Trebouxiales</taxon>
        <taxon>Trebouxiaceae</taxon>
        <taxon>Symbiochloris</taxon>
    </lineage>
</organism>
<dbReference type="AlphaFoldDB" id="A0AAW1PI64"/>
<reference evidence="2 3" key="1">
    <citation type="journal article" date="2024" name="Nat. Commun.">
        <title>Phylogenomics reveals the evolutionary origins of lichenization in chlorophyte algae.</title>
        <authorList>
            <person name="Puginier C."/>
            <person name="Libourel C."/>
            <person name="Otte J."/>
            <person name="Skaloud P."/>
            <person name="Haon M."/>
            <person name="Grisel S."/>
            <person name="Petersen M."/>
            <person name="Berrin J.G."/>
            <person name="Delaux P.M."/>
            <person name="Dal Grande F."/>
            <person name="Keller J."/>
        </authorList>
    </citation>
    <scope>NUCLEOTIDE SEQUENCE [LARGE SCALE GENOMIC DNA]</scope>
    <source>
        <strain evidence="2 3">SAG 2036</strain>
    </source>
</reference>
<feature type="signal peptide" evidence="1">
    <location>
        <begin position="1"/>
        <end position="17"/>
    </location>
</feature>
<sequence>MLALLLVAFCLTGPALGDAFANSLGNAESIFVSGRRLLDAFANSLANAESIFGDATANSKANALNFGFGNAAANSQANAASLFGMQADATN</sequence>
<feature type="chain" id="PRO_5043946014" evidence="1">
    <location>
        <begin position="18"/>
        <end position="91"/>
    </location>
</feature>
<proteinExistence type="predicted"/>
<protein>
    <submittedName>
        <fullName evidence="2">Uncharacterized protein</fullName>
    </submittedName>
</protein>
<evidence type="ECO:0000313" key="3">
    <source>
        <dbReference type="Proteomes" id="UP001465755"/>
    </source>
</evidence>
<gene>
    <name evidence="2" type="ORF">WJX73_001015</name>
</gene>
<accession>A0AAW1PI64</accession>
<keyword evidence="1" id="KW-0732">Signal</keyword>
<evidence type="ECO:0000256" key="1">
    <source>
        <dbReference type="SAM" id="SignalP"/>
    </source>
</evidence>
<dbReference type="EMBL" id="JALJOQ010000018">
    <property type="protein sequence ID" value="KAK9809553.1"/>
    <property type="molecule type" value="Genomic_DNA"/>
</dbReference>
<name>A0AAW1PI64_9CHLO</name>
<keyword evidence="3" id="KW-1185">Reference proteome</keyword>
<comment type="caution">
    <text evidence="2">The sequence shown here is derived from an EMBL/GenBank/DDBJ whole genome shotgun (WGS) entry which is preliminary data.</text>
</comment>
<evidence type="ECO:0000313" key="2">
    <source>
        <dbReference type="EMBL" id="KAK9809553.1"/>
    </source>
</evidence>
<dbReference type="Proteomes" id="UP001465755">
    <property type="component" value="Unassembled WGS sequence"/>
</dbReference>